<dbReference type="RefSeq" id="WP_052379329.1">
    <property type="nucleotide sequence ID" value="NZ_BBIO01000007.1"/>
</dbReference>
<comment type="similarity">
    <text evidence="1">Belongs to the enoyl-CoA hydratase/isomerase family.</text>
</comment>
<dbReference type="Gene3D" id="3.90.226.10">
    <property type="entry name" value="2-enoyl-CoA Hydratase, Chain A, domain 1"/>
    <property type="match status" value="1"/>
</dbReference>
<gene>
    <name evidence="2" type="ORF">M2A_1705</name>
</gene>
<evidence type="ECO:0000256" key="1">
    <source>
        <dbReference type="ARBA" id="ARBA00005254"/>
    </source>
</evidence>
<evidence type="ECO:0000313" key="3">
    <source>
        <dbReference type="Proteomes" id="UP000028702"/>
    </source>
</evidence>
<reference evidence="2 3" key="1">
    <citation type="submission" date="2014-07" db="EMBL/GenBank/DDBJ databases">
        <title>Tepidicaulis marinum gen. nov., sp. nov., a novel marine bacterium denitrifying nitrate to nitrous oxide strictly under microaerobic conditions.</title>
        <authorList>
            <person name="Takeuchi M."/>
            <person name="Yamagishi T."/>
            <person name="Kamagata Y."/>
            <person name="Oshima K."/>
            <person name="Hattori M."/>
            <person name="Katayama T."/>
            <person name="Hanada S."/>
            <person name="Tamaki H."/>
            <person name="Marumo K."/>
            <person name="Maeda H."/>
            <person name="Nedachi M."/>
            <person name="Iwasaki W."/>
            <person name="Suwa Y."/>
            <person name="Sakata S."/>
        </authorList>
    </citation>
    <scope>NUCLEOTIDE SEQUENCE [LARGE SCALE GENOMIC DNA]</scope>
    <source>
        <strain evidence="2 3">MA2</strain>
    </source>
</reference>
<dbReference type="SUPFAM" id="SSF52096">
    <property type="entry name" value="ClpP/crotonase"/>
    <property type="match status" value="1"/>
</dbReference>
<dbReference type="InterPro" id="IPR029045">
    <property type="entry name" value="ClpP/crotonase-like_dom_sf"/>
</dbReference>
<dbReference type="InterPro" id="IPR001753">
    <property type="entry name" value="Enoyl-CoA_hydra/iso"/>
</dbReference>
<name>A0A081BAY8_9HYPH</name>
<comment type="caution">
    <text evidence="2">The sequence shown here is derived from an EMBL/GenBank/DDBJ whole genome shotgun (WGS) entry which is preliminary data.</text>
</comment>
<evidence type="ECO:0000313" key="2">
    <source>
        <dbReference type="EMBL" id="GAK45206.1"/>
    </source>
</evidence>
<dbReference type="CDD" id="cd06558">
    <property type="entry name" value="crotonase-like"/>
    <property type="match status" value="1"/>
</dbReference>
<dbReference type="Gene3D" id="1.10.12.10">
    <property type="entry name" value="Lyase 2-enoyl-coa Hydratase, Chain A, domain 2"/>
    <property type="match status" value="1"/>
</dbReference>
<dbReference type="PANTHER" id="PTHR43459:SF1">
    <property type="entry name" value="EG:BACN32G11.4 PROTEIN"/>
    <property type="match status" value="1"/>
</dbReference>
<dbReference type="InterPro" id="IPR014748">
    <property type="entry name" value="Enoyl-CoA_hydra_C"/>
</dbReference>
<dbReference type="Pfam" id="PF00378">
    <property type="entry name" value="ECH_1"/>
    <property type="match status" value="1"/>
</dbReference>
<protein>
    <submittedName>
        <fullName evidence="2">Enoyl-CoA hydratase/isomerase</fullName>
    </submittedName>
</protein>
<keyword evidence="2" id="KW-0413">Isomerase</keyword>
<dbReference type="AlphaFoldDB" id="A0A081BAY8"/>
<sequence>MENTAKTPGYRNLIESAMRDERELVRVDVEAGVATVTMDDPASYNALSATLCYQLRERIEETLRSPDVEVLILTGCDPAFSAGGDMRLMEFADTILKEGREGAIGMWRWIRYQFGGVARALTGSDKLCIAALNGPAAGVGLAFALACDIIVASERARLVTAFAKIGLLPEVGTNWLFSRRIGHHRFMELYLSGEELSASQAHDFGLINKVVPHERLVEEARAFAARAQALPEGLLSMAKPLMRRAADMSFEEALAMEEYAEPICFTTAAHKEAIAAFMKAHGIGKGPV</sequence>
<dbReference type="Proteomes" id="UP000028702">
    <property type="component" value="Unassembled WGS sequence"/>
</dbReference>
<dbReference type="eggNOG" id="COG1024">
    <property type="taxonomic scope" value="Bacteria"/>
</dbReference>
<keyword evidence="3" id="KW-1185">Reference proteome</keyword>
<accession>A0A081BAY8</accession>
<dbReference type="STRING" id="1333998.M2A_1705"/>
<proteinExistence type="inferred from homology"/>
<dbReference type="PANTHER" id="PTHR43459">
    <property type="entry name" value="ENOYL-COA HYDRATASE"/>
    <property type="match status" value="1"/>
</dbReference>
<dbReference type="EMBL" id="BBIO01000007">
    <property type="protein sequence ID" value="GAK45206.1"/>
    <property type="molecule type" value="Genomic_DNA"/>
</dbReference>
<dbReference type="GO" id="GO:0016853">
    <property type="term" value="F:isomerase activity"/>
    <property type="evidence" value="ECO:0007669"/>
    <property type="project" value="UniProtKB-KW"/>
</dbReference>
<organism evidence="2 3">
    <name type="scientific">Tepidicaulis marinus</name>
    <dbReference type="NCBI Taxonomy" id="1333998"/>
    <lineage>
        <taxon>Bacteria</taxon>
        <taxon>Pseudomonadati</taxon>
        <taxon>Pseudomonadota</taxon>
        <taxon>Alphaproteobacteria</taxon>
        <taxon>Hyphomicrobiales</taxon>
        <taxon>Parvibaculaceae</taxon>
        <taxon>Tepidicaulis</taxon>
    </lineage>
</organism>